<dbReference type="PANTHER" id="PTHR14187">
    <property type="entry name" value="ALPHA KINASE/ELONGATION FACTOR 2 KINASE"/>
    <property type="match status" value="1"/>
</dbReference>
<accession>A0AAD5WSU0</accession>
<keyword evidence="2" id="KW-1185">Reference proteome</keyword>
<evidence type="ECO:0000313" key="2">
    <source>
        <dbReference type="Proteomes" id="UP001201980"/>
    </source>
</evidence>
<protein>
    <submittedName>
        <fullName evidence="1">Actin-like ATPase domain-containing protein</fullName>
    </submittedName>
</protein>
<organism evidence="1 2">
    <name type="scientific">Zalerion maritima</name>
    <dbReference type="NCBI Taxonomy" id="339359"/>
    <lineage>
        <taxon>Eukaryota</taxon>
        <taxon>Fungi</taxon>
        <taxon>Dikarya</taxon>
        <taxon>Ascomycota</taxon>
        <taxon>Pezizomycotina</taxon>
        <taxon>Sordariomycetes</taxon>
        <taxon>Lulworthiomycetidae</taxon>
        <taxon>Lulworthiales</taxon>
        <taxon>Lulworthiaceae</taxon>
        <taxon>Zalerion</taxon>
    </lineage>
</organism>
<evidence type="ECO:0000313" key="1">
    <source>
        <dbReference type="EMBL" id="KAJ2899891.1"/>
    </source>
</evidence>
<dbReference type="EMBL" id="JAKWBI020000186">
    <property type="protein sequence ID" value="KAJ2899891.1"/>
    <property type="molecule type" value="Genomic_DNA"/>
</dbReference>
<reference evidence="1" key="1">
    <citation type="submission" date="2022-07" db="EMBL/GenBank/DDBJ databases">
        <title>Draft genome sequence of Zalerion maritima ATCC 34329, a (micro)plastics degrading marine fungus.</title>
        <authorList>
            <person name="Paco A."/>
            <person name="Goncalves M.F.M."/>
            <person name="Rocha-Santos T.A.P."/>
            <person name="Alves A."/>
        </authorList>
    </citation>
    <scope>NUCLEOTIDE SEQUENCE</scope>
    <source>
        <strain evidence="1">ATCC 34329</strain>
    </source>
</reference>
<proteinExistence type="predicted"/>
<gene>
    <name evidence="1" type="ORF">MKZ38_002758</name>
</gene>
<dbReference type="Proteomes" id="UP001201980">
    <property type="component" value="Unassembled WGS sequence"/>
</dbReference>
<comment type="caution">
    <text evidence="1">The sequence shown here is derived from an EMBL/GenBank/DDBJ whole genome shotgun (WGS) entry which is preliminary data.</text>
</comment>
<sequence length="426" mass="48123">MRFQTLSHWTIYCKLGIRAAYERHIFRDLSAEGDRCPARTAEPIFRQRYRVYNIEKTEESEDTNSEGSKSQISLKAASVVTEYYFQEVFKYTRALLEEEIPKPILDIARIHVWITKAVSGGDAQQSILKAAKRAAKKSEPAAMATLLDTSVDDDDMVKEDDGFLEIDQRFDLKQVTVAEDVKCGAALLDTQLHRLMESFFGDHLIGLGGDIKSPGSQFMRDWEERKRKFGRRKPSDGEDIFLLELHIEGVRDNAFYRDDGFVIHTESVQEASPLFEARTIWSNRPLMVRPAMGKFFDPVVNKILDVIQSQVNKAEAGNWGAISHGAVALGLEKAAVSSRRAQNHYGTLCSLPFEPGLDDEKDKFKLETLHEYYYDNYAMCETIVEFDLTTGDMKGLPVVKGHVGIDHKLEAGLADVGGNYCFQDQA</sequence>
<dbReference type="AlphaFoldDB" id="A0AAD5WSU0"/>
<name>A0AAD5WSU0_9PEZI</name>
<dbReference type="PANTHER" id="PTHR14187:SF81">
    <property type="entry name" value="HSP70 FAMILY PROTEIN (AFU_ORTHOLOGUE AFUA_4G14040)"/>
    <property type="match status" value="1"/>
</dbReference>